<dbReference type="GO" id="GO:0045493">
    <property type="term" value="P:xylan catabolic process"/>
    <property type="evidence" value="ECO:0007669"/>
    <property type="project" value="UniProtKB-KW"/>
</dbReference>
<dbReference type="InterPro" id="IPR011118">
    <property type="entry name" value="Tannase/feruloyl_esterase"/>
</dbReference>
<evidence type="ECO:0000256" key="8">
    <source>
        <dbReference type="SAM" id="MobiDB-lite"/>
    </source>
</evidence>
<dbReference type="Pfam" id="PF07519">
    <property type="entry name" value="Tannase"/>
    <property type="match status" value="1"/>
</dbReference>
<protein>
    <recommendedName>
        <fullName evidence="1">feruloyl esterase</fullName>
        <ecNumber evidence="1">3.1.1.73</ecNumber>
    </recommendedName>
</protein>
<evidence type="ECO:0000256" key="7">
    <source>
        <dbReference type="ARBA" id="ARBA00034075"/>
    </source>
</evidence>
<evidence type="ECO:0000256" key="9">
    <source>
        <dbReference type="SAM" id="SignalP"/>
    </source>
</evidence>
<evidence type="ECO:0000313" key="11">
    <source>
        <dbReference type="Proteomes" id="UP000237271"/>
    </source>
</evidence>
<gene>
    <name evidence="10" type="ORF">PHPALM_3951</name>
</gene>
<keyword evidence="4 9" id="KW-0732">Signal</keyword>
<evidence type="ECO:0000256" key="4">
    <source>
        <dbReference type="ARBA" id="ARBA00022729"/>
    </source>
</evidence>
<keyword evidence="11" id="KW-1185">Reference proteome</keyword>
<evidence type="ECO:0000256" key="3">
    <source>
        <dbReference type="ARBA" id="ARBA00022651"/>
    </source>
</evidence>
<dbReference type="Proteomes" id="UP000237271">
    <property type="component" value="Unassembled WGS sequence"/>
</dbReference>
<dbReference type="PANTHER" id="PTHR33938">
    <property type="entry name" value="FERULOYL ESTERASE B-RELATED"/>
    <property type="match status" value="1"/>
</dbReference>
<feature type="compositionally biased region" description="Polar residues" evidence="8">
    <location>
        <begin position="489"/>
        <end position="506"/>
    </location>
</feature>
<reference evidence="10 11" key="1">
    <citation type="journal article" date="2017" name="Genome Biol. Evol.">
        <title>Phytophthora megakarya and P. palmivora, closely related causal agents of cacao black pod rot, underwent increases in genome sizes and gene numbers by different mechanisms.</title>
        <authorList>
            <person name="Ali S.S."/>
            <person name="Shao J."/>
            <person name="Lary D.J."/>
            <person name="Kronmiller B."/>
            <person name="Shen D."/>
            <person name="Strem M.D."/>
            <person name="Amoako-Attah I."/>
            <person name="Akrofi A.Y."/>
            <person name="Begoude B.A."/>
            <person name="Ten Hoopen G.M."/>
            <person name="Coulibaly K."/>
            <person name="Kebe B.I."/>
            <person name="Melnick R.L."/>
            <person name="Guiltinan M.J."/>
            <person name="Tyler B.M."/>
            <person name="Meinhardt L.W."/>
            <person name="Bailey B.A."/>
        </authorList>
    </citation>
    <scope>NUCLEOTIDE SEQUENCE [LARGE SCALE GENOMIC DNA]</scope>
    <source>
        <strain evidence="11">sbr112.9</strain>
    </source>
</reference>
<evidence type="ECO:0000256" key="6">
    <source>
        <dbReference type="ARBA" id="ARBA00023157"/>
    </source>
</evidence>
<accession>A0A2P4YL41</accession>
<evidence type="ECO:0000256" key="2">
    <source>
        <dbReference type="ARBA" id="ARBA00022487"/>
    </source>
</evidence>
<keyword evidence="5" id="KW-0378">Hydrolase</keyword>
<dbReference type="GO" id="GO:0030600">
    <property type="term" value="F:feruloyl esterase activity"/>
    <property type="evidence" value="ECO:0007669"/>
    <property type="project" value="UniProtKB-EC"/>
</dbReference>
<dbReference type="EMBL" id="NCKW01001983">
    <property type="protein sequence ID" value="POM78512.1"/>
    <property type="molecule type" value="Genomic_DNA"/>
</dbReference>
<feature type="signal peptide" evidence="9">
    <location>
        <begin position="1"/>
        <end position="18"/>
    </location>
</feature>
<evidence type="ECO:0000313" key="10">
    <source>
        <dbReference type="EMBL" id="POM78512.1"/>
    </source>
</evidence>
<organism evidence="10 11">
    <name type="scientific">Phytophthora palmivora</name>
    <dbReference type="NCBI Taxonomy" id="4796"/>
    <lineage>
        <taxon>Eukaryota</taxon>
        <taxon>Sar</taxon>
        <taxon>Stramenopiles</taxon>
        <taxon>Oomycota</taxon>
        <taxon>Peronosporomycetes</taxon>
        <taxon>Peronosporales</taxon>
        <taxon>Peronosporaceae</taxon>
        <taxon>Phytophthora</taxon>
    </lineage>
</organism>
<keyword evidence="2" id="KW-0719">Serine esterase</keyword>
<dbReference type="PANTHER" id="PTHR33938:SF15">
    <property type="entry name" value="FERULOYL ESTERASE B-RELATED"/>
    <property type="match status" value="1"/>
</dbReference>
<sequence>MCIVFALLLLVTVAGTSAGSILTLPVFKLETCDALLSTKLSTSIDANSTSINTYTTETSRDSSTNTVEGDLRDDATSEDARVLQDATGGRLDVVKPVVSCESLLGVDLSHIAEDGGAAAISASEMIHEGHLYCVVEGTLPASTQWQVMLPVRTWTQRYMQIGCGGLCGMIRMQVNAASGSQQVRGGEFALAATDMGGGMDGKVFANNPGRRKSFAYSAQHLTSLVSKTLIQVYYGQNPRYSYFNGCSDGGREGVMEALRYPNDFDGILAGAPAMLFQFQNSLHHGWFDPHELICGAETVASNECLSEAEVKTILKFYNGPVDPVTRRHLTVGSAQFGSELAWEGVFVPRRQHEAVMSAHIALAALKEYCDGSIGECRAAKNDTECYNATIALFQDGCDLGYECIDDLCRVSADPIDGRTCHIICSAGKFCENGTTECRGPKYEGECFNLATGLFEDGCEEGFFCSFNKCVDVSLEDDDSGESSLEDNSVGESSLEDNSVGDSSVGENSLEDDSVGENNHEGDD</sequence>
<dbReference type="AlphaFoldDB" id="A0A2P4YL41"/>
<feature type="region of interest" description="Disordered" evidence="8">
    <location>
        <begin position="476"/>
        <end position="523"/>
    </location>
</feature>
<name>A0A2P4YL41_9STRA</name>
<comment type="caution">
    <text evidence="10">The sequence shown here is derived from an EMBL/GenBank/DDBJ whole genome shotgun (WGS) entry which is preliminary data.</text>
</comment>
<keyword evidence="3" id="KW-0624">Polysaccharide degradation</keyword>
<keyword evidence="3" id="KW-0119">Carbohydrate metabolism</keyword>
<evidence type="ECO:0000256" key="5">
    <source>
        <dbReference type="ARBA" id="ARBA00022801"/>
    </source>
</evidence>
<feature type="chain" id="PRO_5015203242" description="feruloyl esterase" evidence="9">
    <location>
        <begin position="19"/>
        <end position="523"/>
    </location>
</feature>
<keyword evidence="6" id="KW-1015">Disulfide bond</keyword>
<evidence type="ECO:0000256" key="1">
    <source>
        <dbReference type="ARBA" id="ARBA00013091"/>
    </source>
</evidence>
<keyword evidence="3" id="KW-0858">Xylan degradation</keyword>
<dbReference type="OrthoDB" id="3039123at2759"/>
<dbReference type="EC" id="3.1.1.73" evidence="1"/>
<comment type="catalytic activity">
    <reaction evidence="7">
        <text>feruloyl-polysaccharide + H2O = ferulate + polysaccharide.</text>
        <dbReference type="EC" id="3.1.1.73"/>
    </reaction>
</comment>
<proteinExistence type="predicted"/>